<evidence type="ECO:0000313" key="2">
    <source>
        <dbReference type="EMBL" id="CAG5068198.1"/>
    </source>
</evidence>
<feature type="chain" id="PRO_5045864962" description="Outer membrane protein beta-barrel domain-containing protein" evidence="1">
    <location>
        <begin position="24"/>
        <end position="176"/>
    </location>
</feature>
<evidence type="ECO:0000256" key="1">
    <source>
        <dbReference type="SAM" id="SignalP"/>
    </source>
</evidence>
<keyword evidence="3" id="KW-1185">Reference proteome</keyword>
<keyword evidence="1" id="KW-0732">Signal</keyword>
<name>A0ABM8ULC9_9BACT</name>
<evidence type="ECO:0000313" key="3">
    <source>
        <dbReference type="Proteomes" id="UP000679725"/>
    </source>
</evidence>
<gene>
    <name evidence="2" type="ORF">DYBT9623_00927</name>
</gene>
<organism evidence="2 3">
    <name type="scientific">Dyadobacter linearis</name>
    <dbReference type="NCBI Taxonomy" id="2823330"/>
    <lineage>
        <taxon>Bacteria</taxon>
        <taxon>Pseudomonadati</taxon>
        <taxon>Bacteroidota</taxon>
        <taxon>Cytophagia</taxon>
        <taxon>Cytophagales</taxon>
        <taxon>Spirosomataceae</taxon>
        <taxon>Dyadobacter</taxon>
    </lineage>
</organism>
<dbReference type="SUPFAM" id="SSF56925">
    <property type="entry name" value="OMPA-like"/>
    <property type="match status" value="1"/>
</dbReference>
<feature type="signal peptide" evidence="1">
    <location>
        <begin position="1"/>
        <end position="23"/>
    </location>
</feature>
<dbReference type="EMBL" id="CAJRAU010000001">
    <property type="protein sequence ID" value="CAG5068198.1"/>
    <property type="molecule type" value="Genomic_DNA"/>
</dbReference>
<proteinExistence type="predicted"/>
<comment type="caution">
    <text evidence="2">The sequence shown here is derived from an EMBL/GenBank/DDBJ whole genome shotgun (WGS) entry which is preliminary data.</text>
</comment>
<protein>
    <recommendedName>
        <fullName evidence="4">Outer membrane protein beta-barrel domain-containing protein</fullName>
    </recommendedName>
</protein>
<dbReference type="Proteomes" id="UP000679725">
    <property type="component" value="Unassembled WGS sequence"/>
</dbReference>
<accession>A0ABM8ULC9</accession>
<sequence length="176" mass="19654">MLANMKTLLLLSILFLSATTAFSQTQDWAFGVEVGEPIGVSIRKYGERNALDISVGTYIGLFKDKQNYKVSNDDLGSVGIMFNASYEWYVPLLNERISAYAGPGVQVNSRRYYPNRNIKEVHTTNISLGPSGTVGLEFFFARKPASFFVEGGGYLELIPKIFYFNPTLSVGLRHNF</sequence>
<reference evidence="2 3" key="1">
    <citation type="submission" date="2021-04" db="EMBL/GenBank/DDBJ databases">
        <authorList>
            <person name="Rodrigo-Torres L."/>
            <person name="Arahal R. D."/>
            <person name="Lucena T."/>
        </authorList>
    </citation>
    <scope>NUCLEOTIDE SEQUENCE [LARGE SCALE GENOMIC DNA]</scope>
    <source>
        <strain evidence="2 3">CECT 9623</strain>
    </source>
</reference>
<evidence type="ECO:0008006" key="4">
    <source>
        <dbReference type="Google" id="ProtNLM"/>
    </source>
</evidence>
<dbReference type="InterPro" id="IPR011250">
    <property type="entry name" value="OMP/PagP_B-barrel"/>
</dbReference>